<evidence type="ECO:0000256" key="2">
    <source>
        <dbReference type="ARBA" id="ARBA00023125"/>
    </source>
</evidence>
<evidence type="ECO:0000259" key="5">
    <source>
        <dbReference type="PROSITE" id="PS01124"/>
    </source>
</evidence>
<dbReference type="PANTHER" id="PTHR43280:SF29">
    <property type="entry name" value="ARAC-FAMILY TRANSCRIPTIONAL REGULATOR"/>
    <property type="match status" value="1"/>
</dbReference>
<dbReference type="InterPro" id="IPR009057">
    <property type="entry name" value="Homeodomain-like_sf"/>
</dbReference>
<keyword evidence="4" id="KW-0472">Membrane</keyword>
<dbReference type="SMART" id="SM00342">
    <property type="entry name" value="HTH_ARAC"/>
    <property type="match status" value="1"/>
</dbReference>
<keyword evidence="4" id="KW-1133">Transmembrane helix</keyword>
<dbReference type="EMBL" id="JBHTHY010000003">
    <property type="protein sequence ID" value="MFD0796839.1"/>
    <property type="molecule type" value="Genomic_DNA"/>
</dbReference>
<feature type="transmembrane region" description="Helical" evidence="4">
    <location>
        <begin position="122"/>
        <end position="144"/>
    </location>
</feature>
<feature type="transmembrane region" description="Helical" evidence="4">
    <location>
        <begin position="41"/>
        <end position="62"/>
    </location>
</feature>
<keyword evidence="7" id="KW-1185">Reference proteome</keyword>
<proteinExistence type="predicted"/>
<dbReference type="PANTHER" id="PTHR43280">
    <property type="entry name" value="ARAC-FAMILY TRANSCRIPTIONAL REGULATOR"/>
    <property type="match status" value="1"/>
</dbReference>
<gene>
    <name evidence="6" type="ORF">ACFQZJ_05165</name>
</gene>
<dbReference type="Proteomes" id="UP001597012">
    <property type="component" value="Unassembled WGS sequence"/>
</dbReference>
<dbReference type="PROSITE" id="PS01124">
    <property type="entry name" value="HTH_ARAC_FAMILY_2"/>
    <property type="match status" value="1"/>
</dbReference>
<dbReference type="Gene3D" id="1.10.10.60">
    <property type="entry name" value="Homeodomain-like"/>
    <property type="match status" value="1"/>
</dbReference>
<dbReference type="PRINTS" id="PR00032">
    <property type="entry name" value="HTHARAC"/>
</dbReference>
<name>A0ABW3B1G2_9FLAO</name>
<dbReference type="Pfam" id="PF12833">
    <property type="entry name" value="HTH_18"/>
    <property type="match status" value="1"/>
</dbReference>
<feature type="transmembrane region" description="Helical" evidence="4">
    <location>
        <begin position="99"/>
        <end position="116"/>
    </location>
</feature>
<feature type="domain" description="HTH araC/xylS-type" evidence="5">
    <location>
        <begin position="258"/>
        <end position="362"/>
    </location>
</feature>
<reference evidence="7" key="1">
    <citation type="journal article" date="2019" name="Int. J. Syst. Evol. Microbiol.">
        <title>The Global Catalogue of Microorganisms (GCM) 10K type strain sequencing project: providing services to taxonomists for standard genome sequencing and annotation.</title>
        <authorList>
            <consortium name="The Broad Institute Genomics Platform"/>
            <consortium name="The Broad Institute Genome Sequencing Center for Infectious Disease"/>
            <person name="Wu L."/>
            <person name="Ma J."/>
        </authorList>
    </citation>
    <scope>NUCLEOTIDE SEQUENCE [LARGE SCALE GENOMIC DNA]</scope>
    <source>
        <strain evidence="7">CCUG 61948</strain>
    </source>
</reference>
<keyword evidence="4" id="KW-0812">Transmembrane</keyword>
<protein>
    <submittedName>
        <fullName evidence="6">Helix-turn-helix domain-containing protein</fullName>
    </submittedName>
</protein>
<dbReference type="InterPro" id="IPR018062">
    <property type="entry name" value="HTH_AraC-typ_CS"/>
</dbReference>
<feature type="transmembrane region" description="Helical" evidence="4">
    <location>
        <begin position="74"/>
        <end position="92"/>
    </location>
</feature>
<feature type="transmembrane region" description="Helical" evidence="4">
    <location>
        <begin position="198"/>
        <end position="219"/>
    </location>
</feature>
<evidence type="ECO:0000313" key="7">
    <source>
        <dbReference type="Proteomes" id="UP001597012"/>
    </source>
</evidence>
<dbReference type="InterPro" id="IPR018060">
    <property type="entry name" value="HTH_AraC"/>
</dbReference>
<accession>A0ABW3B1G2</accession>
<dbReference type="InterPro" id="IPR020449">
    <property type="entry name" value="Tscrpt_reg_AraC-type_HTH"/>
</dbReference>
<organism evidence="6 7">
    <name type="scientific">Maribacter chungangensis</name>
    <dbReference type="NCBI Taxonomy" id="1069117"/>
    <lineage>
        <taxon>Bacteria</taxon>
        <taxon>Pseudomonadati</taxon>
        <taxon>Bacteroidota</taxon>
        <taxon>Flavobacteriia</taxon>
        <taxon>Flavobacteriales</taxon>
        <taxon>Flavobacteriaceae</taxon>
        <taxon>Maribacter</taxon>
    </lineage>
</organism>
<dbReference type="RefSeq" id="WP_379932779.1">
    <property type="nucleotide sequence ID" value="NZ_JBHTHY010000003.1"/>
</dbReference>
<feature type="transmembrane region" description="Helical" evidence="4">
    <location>
        <begin position="165"/>
        <end position="186"/>
    </location>
</feature>
<keyword evidence="1" id="KW-0805">Transcription regulation</keyword>
<sequence>MENKLDLIQSIGKIIVFIMILLSVFLFTVKTKNKLSNRLFGTYLLVIAFDLIGFFTVKTLAYPNIHILKTASSLLQLPLFYLYVLSACYINFKIKKAHILHVLLFAIFVVVFKVTSLSSTSLMFFEVIGELQYFGYIIAVFLVLKKYKTVYLENYSNANYIVYKWLFQISLFSCVAHSFVLFRWYLSNTSYKEYIININILISISVLSITVFFVLKALYQPELFKGVNKNLEPVRSSVSKNGKQTNIKKNGFNSKHLEKLTFCMKKERPYLDFDLTLQKLAIQTDIPEKELSLLINHYLGKHFFDFINGYRINDAEMLLKDPTKKDVTVLEILYQVGFNSKSSFYTAFKKVTNKTPTQYRKETLSLKN</sequence>
<feature type="transmembrane region" description="Helical" evidence="4">
    <location>
        <begin position="12"/>
        <end position="29"/>
    </location>
</feature>
<evidence type="ECO:0000256" key="4">
    <source>
        <dbReference type="SAM" id="Phobius"/>
    </source>
</evidence>
<evidence type="ECO:0000256" key="1">
    <source>
        <dbReference type="ARBA" id="ARBA00023015"/>
    </source>
</evidence>
<dbReference type="SUPFAM" id="SSF46689">
    <property type="entry name" value="Homeodomain-like"/>
    <property type="match status" value="1"/>
</dbReference>
<keyword evidence="3" id="KW-0804">Transcription</keyword>
<evidence type="ECO:0000256" key="3">
    <source>
        <dbReference type="ARBA" id="ARBA00023163"/>
    </source>
</evidence>
<keyword evidence="2" id="KW-0238">DNA-binding</keyword>
<comment type="caution">
    <text evidence="6">The sequence shown here is derived from an EMBL/GenBank/DDBJ whole genome shotgun (WGS) entry which is preliminary data.</text>
</comment>
<dbReference type="PROSITE" id="PS00041">
    <property type="entry name" value="HTH_ARAC_FAMILY_1"/>
    <property type="match status" value="1"/>
</dbReference>
<evidence type="ECO:0000313" key="6">
    <source>
        <dbReference type="EMBL" id="MFD0796839.1"/>
    </source>
</evidence>